<accession>A0A1I4PVL0</accession>
<sequence>MDGILPLWKNKGMTSHDCVFKVRKLLGTKKVGHTGTLDPEVEGLLPICLGEATKIVPYLMDTTKTYRATATLGFSTDTEDQTGEIQDQENVDNEISRESIHEVLQEFCGEITQQVPLYSAVKVNGKKLYEYARANESVERPFRQVQIHNIRFLSTTYDKVDKTQAIEFEVTCTKGTYVRTLCVDIGKALGFPSHMSHLVRIATGNLSEQDTFTLDQVQDHLQNNEPIPLLSINKVLAHLDNLDVDEDTKEKVYHGQKFPLPSPIPNTTFFRMTYHNQIVAIYQIHDNKKEIKPARVFRFNERK</sequence>
<evidence type="ECO:0000256" key="4">
    <source>
        <dbReference type="ARBA" id="ARBA00023235"/>
    </source>
</evidence>
<evidence type="ECO:0000313" key="9">
    <source>
        <dbReference type="Proteomes" id="UP000198565"/>
    </source>
</evidence>
<comment type="catalytic activity">
    <reaction evidence="1 5">
        <text>uridine(55) in tRNA = pseudouridine(55) in tRNA</text>
        <dbReference type="Rhea" id="RHEA:42532"/>
        <dbReference type="Rhea" id="RHEA-COMP:10101"/>
        <dbReference type="Rhea" id="RHEA-COMP:10102"/>
        <dbReference type="ChEBI" id="CHEBI:65314"/>
        <dbReference type="ChEBI" id="CHEBI:65315"/>
        <dbReference type="EC" id="5.4.99.25"/>
    </reaction>
</comment>
<dbReference type="GO" id="GO:0031119">
    <property type="term" value="P:tRNA pseudouridine synthesis"/>
    <property type="evidence" value="ECO:0007669"/>
    <property type="project" value="UniProtKB-UniRule"/>
</dbReference>
<evidence type="ECO:0000313" key="8">
    <source>
        <dbReference type="EMBL" id="SFM31473.1"/>
    </source>
</evidence>
<reference evidence="9" key="1">
    <citation type="submission" date="2016-10" db="EMBL/GenBank/DDBJ databases">
        <authorList>
            <person name="Varghese N."/>
            <person name="Submissions S."/>
        </authorList>
    </citation>
    <scope>NUCLEOTIDE SEQUENCE [LARGE SCALE GENOMIC DNA]</scope>
    <source>
        <strain evidence="9">CGMCC 1.4250</strain>
    </source>
</reference>
<evidence type="ECO:0000256" key="5">
    <source>
        <dbReference type="HAMAP-Rule" id="MF_01080"/>
    </source>
</evidence>
<dbReference type="InterPro" id="IPR020103">
    <property type="entry name" value="PsdUridine_synth_cat_dom_sf"/>
</dbReference>
<name>A0A1I4PVL0_9BACI</name>
<keyword evidence="4 5" id="KW-0413">Isomerase</keyword>
<dbReference type="SUPFAM" id="SSF55120">
    <property type="entry name" value="Pseudouridine synthase"/>
    <property type="match status" value="1"/>
</dbReference>
<evidence type="ECO:0000259" key="7">
    <source>
        <dbReference type="Pfam" id="PF16198"/>
    </source>
</evidence>
<dbReference type="GO" id="GO:0003723">
    <property type="term" value="F:RNA binding"/>
    <property type="evidence" value="ECO:0007669"/>
    <property type="project" value="InterPro"/>
</dbReference>
<comment type="function">
    <text evidence="5">Responsible for synthesis of pseudouridine from uracil-55 in the psi GC loop of transfer RNAs.</text>
</comment>
<dbReference type="AlphaFoldDB" id="A0A1I4PVL0"/>
<dbReference type="Pfam" id="PF16198">
    <property type="entry name" value="TruB_C_2"/>
    <property type="match status" value="1"/>
</dbReference>
<dbReference type="Pfam" id="PF01509">
    <property type="entry name" value="TruB_N"/>
    <property type="match status" value="1"/>
</dbReference>
<dbReference type="EC" id="5.4.99.25" evidence="5"/>
<dbReference type="GO" id="GO:1990481">
    <property type="term" value="P:mRNA pseudouridine synthesis"/>
    <property type="evidence" value="ECO:0007669"/>
    <property type="project" value="TreeGrafter"/>
</dbReference>
<evidence type="ECO:0000256" key="1">
    <source>
        <dbReference type="ARBA" id="ARBA00000385"/>
    </source>
</evidence>
<proteinExistence type="inferred from homology"/>
<dbReference type="CDD" id="cd02573">
    <property type="entry name" value="PseudoU_synth_EcTruB"/>
    <property type="match status" value="1"/>
</dbReference>
<dbReference type="RefSeq" id="WP_091485388.1">
    <property type="nucleotide sequence ID" value="NZ_FOTR01000013.1"/>
</dbReference>
<comment type="similarity">
    <text evidence="2 5">Belongs to the pseudouridine synthase TruB family. Type 1 subfamily.</text>
</comment>
<dbReference type="Proteomes" id="UP000198565">
    <property type="component" value="Unassembled WGS sequence"/>
</dbReference>
<dbReference type="InterPro" id="IPR002501">
    <property type="entry name" value="PsdUridine_synth_N"/>
</dbReference>
<dbReference type="OrthoDB" id="9802309at2"/>
<dbReference type="STRING" id="334253.SAMN04487943_11327"/>
<feature type="active site" description="Nucleophile" evidence="5">
    <location>
        <position position="38"/>
    </location>
</feature>
<dbReference type="InterPro" id="IPR014780">
    <property type="entry name" value="tRNA_psdUridine_synth_TruB"/>
</dbReference>
<protein>
    <recommendedName>
        <fullName evidence="5">tRNA pseudouridine synthase B</fullName>
        <ecNumber evidence="5">5.4.99.25</ecNumber>
    </recommendedName>
    <alternativeName>
        <fullName evidence="5">tRNA pseudouridine(55) synthase</fullName>
        <shortName evidence="5">Psi55 synthase</shortName>
    </alternativeName>
    <alternativeName>
        <fullName evidence="5">tRNA pseudouridylate synthase</fullName>
    </alternativeName>
    <alternativeName>
        <fullName evidence="5">tRNA-uridine isomerase</fullName>
    </alternativeName>
</protein>
<dbReference type="FunFam" id="3.30.2350.10:FF:000011">
    <property type="entry name" value="tRNA pseudouridine synthase B"/>
    <property type="match status" value="1"/>
</dbReference>
<feature type="domain" description="Pseudouridine synthase II N-terminal" evidence="6">
    <location>
        <begin position="23"/>
        <end position="178"/>
    </location>
</feature>
<feature type="domain" description="tRNA pseudouridylate synthase B C-terminal" evidence="7">
    <location>
        <begin position="179"/>
        <end position="224"/>
    </location>
</feature>
<dbReference type="Gene3D" id="3.30.2350.10">
    <property type="entry name" value="Pseudouridine synthase"/>
    <property type="match status" value="1"/>
</dbReference>
<keyword evidence="3 5" id="KW-0819">tRNA processing</keyword>
<dbReference type="PANTHER" id="PTHR13767:SF2">
    <property type="entry name" value="PSEUDOURIDYLATE SYNTHASE TRUB1"/>
    <property type="match status" value="1"/>
</dbReference>
<dbReference type="InterPro" id="IPR032819">
    <property type="entry name" value="TruB_C"/>
</dbReference>
<dbReference type="NCBIfam" id="TIGR00431">
    <property type="entry name" value="TruB"/>
    <property type="match status" value="1"/>
</dbReference>
<evidence type="ECO:0000256" key="3">
    <source>
        <dbReference type="ARBA" id="ARBA00022694"/>
    </source>
</evidence>
<dbReference type="GO" id="GO:0160148">
    <property type="term" value="F:tRNA pseudouridine(55) synthase activity"/>
    <property type="evidence" value="ECO:0007669"/>
    <property type="project" value="UniProtKB-EC"/>
</dbReference>
<dbReference type="PANTHER" id="PTHR13767">
    <property type="entry name" value="TRNA-PSEUDOURIDINE SYNTHASE"/>
    <property type="match status" value="1"/>
</dbReference>
<gene>
    <name evidence="5" type="primary">truB</name>
    <name evidence="8" type="ORF">SAMN04487943_11327</name>
</gene>
<dbReference type="EMBL" id="FOTR01000013">
    <property type="protein sequence ID" value="SFM31473.1"/>
    <property type="molecule type" value="Genomic_DNA"/>
</dbReference>
<dbReference type="HAMAP" id="MF_01080">
    <property type="entry name" value="TruB_bact"/>
    <property type="match status" value="1"/>
</dbReference>
<evidence type="ECO:0000259" key="6">
    <source>
        <dbReference type="Pfam" id="PF01509"/>
    </source>
</evidence>
<organism evidence="8 9">
    <name type="scientific">Gracilibacillus orientalis</name>
    <dbReference type="NCBI Taxonomy" id="334253"/>
    <lineage>
        <taxon>Bacteria</taxon>
        <taxon>Bacillati</taxon>
        <taxon>Bacillota</taxon>
        <taxon>Bacilli</taxon>
        <taxon>Bacillales</taxon>
        <taxon>Bacillaceae</taxon>
        <taxon>Gracilibacillus</taxon>
    </lineage>
</organism>
<keyword evidence="9" id="KW-1185">Reference proteome</keyword>
<evidence type="ECO:0000256" key="2">
    <source>
        <dbReference type="ARBA" id="ARBA00005642"/>
    </source>
</evidence>